<dbReference type="STRING" id="6265.A0A0B2V425"/>
<dbReference type="OrthoDB" id="5788414at2759"/>
<dbReference type="GO" id="GO:0031683">
    <property type="term" value="F:G-protein beta/gamma-subunit complex binding"/>
    <property type="evidence" value="ECO:0007669"/>
    <property type="project" value="InterPro"/>
</dbReference>
<dbReference type="SMART" id="SM00275">
    <property type="entry name" value="G_alpha"/>
    <property type="match status" value="1"/>
</dbReference>
<keyword evidence="7" id="KW-0807">Transducer</keyword>
<keyword evidence="6" id="KW-0564">Palmitate</keyword>
<dbReference type="AlphaFoldDB" id="A0A0B2V425"/>
<evidence type="ECO:0000256" key="2">
    <source>
        <dbReference type="ARBA" id="ARBA00022707"/>
    </source>
</evidence>
<feature type="binding site" evidence="10">
    <location>
        <position position="36"/>
    </location>
    <ligand>
        <name>Mg(2+)</name>
        <dbReference type="ChEBI" id="CHEBI:18420"/>
    </ligand>
</feature>
<dbReference type="InterPro" id="IPR027417">
    <property type="entry name" value="P-loop_NTPase"/>
</dbReference>
<dbReference type="GO" id="GO:0001664">
    <property type="term" value="F:G protein-coupled receptor binding"/>
    <property type="evidence" value="ECO:0007669"/>
    <property type="project" value="TreeGrafter"/>
</dbReference>
<keyword evidence="4 9" id="KW-0547">Nucleotide-binding</keyword>
<feature type="binding site" evidence="10">
    <location>
        <position position="170"/>
    </location>
    <ligand>
        <name>Mg(2+)</name>
        <dbReference type="ChEBI" id="CHEBI:18420"/>
    </ligand>
</feature>
<dbReference type="InterPro" id="IPR011025">
    <property type="entry name" value="GproteinA_insert"/>
</dbReference>
<dbReference type="GO" id="GO:0007191">
    <property type="term" value="P:adenylate cyclase-activating dopamine receptor signaling pathway"/>
    <property type="evidence" value="ECO:0007669"/>
    <property type="project" value="TreeGrafter"/>
</dbReference>
<dbReference type="GO" id="GO:0005737">
    <property type="term" value="C:cytoplasm"/>
    <property type="evidence" value="ECO:0007669"/>
    <property type="project" value="TreeGrafter"/>
</dbReference>
<evidence type="ECO:0000256" key="10">
    <source>
        <dbReference type="PIRSR" id="PIRSR601019-2"/>
    </source>
</evidence>
<dbReference type="SUPFAM" id="SSF47895">
    <property type="entry name" value="Transducin (alpha subunit), insertion domain"/>
    <property type="match status" value="1"/>
</dbReference>
<evidence type="ECO:0000256" key="9">
    <source>
        <dbReference type="PIRSR" id="PIRSR601019-1"/>
    </source>
</evidence>
<comment type="subunit">
    <text evidence="1">G proteins are composed of 3 units; alpha, beta and gamma. The alpha chain contains the guanine nucleotide binding site.</text>
</comment>
<keyword evidence="5 9" id="KW-0342">GTP-binding</keyword>
<dbReference type="GO" id="GO:0005834">
    <property type="term" value="C:heterotrimeric G-protein complex"/>
    <property type="evidence" value="ECO:0007669"/>
    <property type="project" value="TreeGrafter"/>
</dbReference>
<keyword evidence="8" id="KW-0449">Lipoprotein</keyword>
<dbReference type="SUPFAM" id="SSF52540">
    <property type="entry name" value="P-loop containing nucleoside triphosphate hydrolases"/>
    <property type="match status" value="1"/>
</dbReference>
<dbReference type="PRINTS" id="PR00318">
    <property type="entry name" value="GPROTEINA"/>
</dbReference>
<dbReference type="PROSITE" id="PS51882">
    <property type="entry name" value="G_ALPHA"/>
    <property type="match status" value="1"/>
</dbReference>
<dbReference type="GO" id="GO:0003924">
    <property type="term" value="F:GTPase activity"/>
    <property type="evidence" value="ECO:0007669"/>
    <property type="project" value="InterPro"/>
</dbReference>
<dbReference type="GO" id="GO:0007606">
    <property type="term" value="P:sensory perception of chemical stimulus"/>
    <property type="evidence" value="ECO:0007669"/>
    <property type="project" value="TreeGrafter"/>
</dbReference>
<accession>A0A0B2V425</accession>
<dbReference type="Gene3D" id="3.40.50.300">
    <property type="entry name" value="P-loop containing nucleotide triphosphate hydrolases"/>
    <property type="match status" value="1"/>
</dbReference>
<gene>
    <name evidence="11" type="primary">Gna15</name>
    <name evidence="11" type="ORF">Tcan_03576</name>
</gene>
<dbReference type="GO" id="GO:0005525">
    <property type="term" value="F:GTP binding"/>
    <property type="evidence" value="ECO:0007669"/>
    <property type="project" value="UniProtKB-KW"/>
</dbReference>
<evidence type="ECO:0000256" key="3">
    <source>
        <dbReference type="ARBA" id="ARBA00022723"/>
    </source>
</evidence>
<organism evidence="11 12">
    <name type="scientific">Toxocara canis</name>
    <name type="common">Canine roundworm</name>
    <dbReference type="NCBI Taxonomy" id="6265"/>
    <lineage>
        <taxon>Eukaryota</taxon>
        <taxon>Metazoa</taxon>
        <taxon>Ecdysozoa</taxon>
        <taxon>Nematoda</taxon>
        <taxon>Chromadorea</taxon>
        <taxon>Rhabditida</taxon>
        <taxon>Spirurina</taxon>
        <taxon>Ascaridomorpha</taxon>
        <taxon>Ascaridoidea</taxon>
        <taxon>Toxocaridae</taxon>
        <taxon>Toxocara</taxon>
    </lineage>
</organism>
<keyword evidence="10" id="KW-0460">Magnesium</keyword>
<dbReference type="Gene3D" id="1.10.400.10">
    <property type="entry name" value="GI Alpha 1, domain 2-like"/>
    <property type="match status" value="1"/>
</dbReference>
<protein>
    <submittedName>
        <fullName evidence="11">Guanine nucleotide-binding proteinsubunit alpha-15</fullName>
    </submittedName>
</protein>
<sequence length="323" mass="37889">MGAVCCRSEVFAANNEPQEEELIRFFMVGMGGAGKSTVIRQLMKLCIECPQSYKMYDSEWNEKQSVHSEADLRKWKLIIQHNILESFCKTIQQCRLFGISFPDEQKKIVDEIEKLCGDVRTLHLRKQEWTSAFNEQLGNKLVTLIDNDKSYSRDDTLPTEEDIVHARDPTSGLNYYHFRVHKMRIELHDMGGQMVERQKVLDFLTHWISDSKPNYRNFVLYVTSMAEYNVLHPDNPQYTLLDESAAFMKMILNLSQVQECGFLIFFNKSDIFEERVSDPMLKPDFRKFLGRFIKEGDLKKYEQEIKITANIRAANRYQYSIVD</sequence>
<name>A0A0B2V425_TOXCA</name>
<dbReference type="EMBL" id="JPKZ01002147">
    <property type="protein sequence ID" value="KHN78201.1"/>
    <property type="molecule type" value="Genomic_DNA"/>
</dbReference>
<evidence type="ECO:0000256" key="8">
    <source>
        <dbReference type="ARBA" id="ARBA00023288"/>
    </source>
</evidence>
<evidence type="ECO:0000313" key="12">
    <source>
        <dbReference type="Proteomes" id="UP000031036"/>
    </source>
</evidence>
<evidence type="ECO:0000256" key="4">
    <source>
        <dbReference type="ARBA" id="ARBA00022741"/>
    </source>
</evidence>
<dbReference type="Pfam" id="PF00503">
    <property type="entry name" value="G-alpha"/>
    <property type="match status" value="1"/>
</dbReference>
<feature type="binding site" evidence="9">
    <location>
        <begin position="189"/>
        <end position="193"/>
    </location>
    <ligand>
        <name>GTP</name>
        <dbReference type="ChEBI" id="CHEBI:37565"/>
    </ligand>
</feature>
<dbReference type="FunFam" id="3.40.50.300:FF:000692">
    <property type="entry name" value="Guanine nucleotide-binding protein subunit alpha"/>
    <property type="match status" value="1"/>
</dbReference>
<keyword evidence="2" id="KW-0519">Myristate</keyword>
<dbReference type="PANTHER" id="PTHR10218">
    <property type="entry name" value="GTP-BINDING PROTEIN ALPHA SUBUNIT"/>
    <property type="match status" value="1"/>
</dbReference>
<dbReference type="InterPro" id="IPR001019">
    <property type="entry name" value="Gprotein_alpha_su"/>
</dbReference>
<comment type="caution">
    <text evidence="11">The sequence shown here is derived from an EMBL/GenBank/DDBJ whole genome shotgun (WGS) entry which is preliminary data.</text>
</comment>
<dbReference type="OMA" id="TNDDIVH"/>
<evidence type="ECO:0000256" key="6">
    <source>
        <dbReference type="ARBA" id="ARBA00023139"/>
    </source>
</evidence>
<proteinExistence type="predicted"/>
<dbReference type="GO" id="GO:0046872">
    <property type="term" value="F:metal ion binding"/>
    <property type="evidence" value="ECO:0007669"/>
    <property type="project" value="UniProtKB-KW"/>
</dbReference>
<evidence type="ECO:0000256" key="7">
    <source>
        <dbReference type="ARBA" id="ARBA00023224"/>
    </source>
</evidence>
<evidence type="ECO:0000256" key="1">
    <source>
        <dbReference type="ARBA" id="ARBA00011356"/>
    </source>
</evidence>
<feature type="binding site" evidence="9">
    <location>
        <begin position="267"/>
        <end position="270"/>
    </location>
    <ligand>
        <name>GTP</name>
        <dbReference type="ChEBI" id="CHEBI:37565"/>
    </ligand>
</feature>
<keyword evidence="12" id="KW-1185">Reference proteome</keyword>
<dbReference type="Proteomes" id="UP000031036">
    <property type="component" value="Unassembled WGS sequence"/>
</dbReference>
<reference evidence="11 12" key="1">
    <citation type="submission" date="2014-11" db="EMBL/GenBank/DDBJ databases">
        <title>Genetic blueprint of the zoonotic pathogen Toxocara canis.</title>
        <authorList>
            <person name="Zhu X.-Q."/>
            <person name="Korhonen P.K."/>
            <person name="Cai H."/>
            <person name="Young N.D."/>
            <person name="Nejsum P."/>
            <person name="von Samson-Himmelstjerna G."/>
            <person name="Boag P.R."/>
            <person name="Tan P."/>
            <person name="Li Q."/>
            <person name="Min J."/>
            <person name="Yang Y."/>
            <person name="Wang X."/>
            <person name="Fang X."/>
            <person name="Hall R.S."/>
            <person name="Hofmann A."/>
            <person name="Sternberg P.W."/>
            <person name="Jex A.R."/>
            <person name="Gasser R.B."/>
        </authorList>
    </citation>
    <scope>NUCLEOTIDE SEQUENCE [LARGE SCALE GENOMIC DNA]</scope>
    <source>
        <strain evidence="11">PN_DK_2014</strain>
    </source>
</reference>
<keyword evidence="3 10" id="KW-0479">Metal-binding</keyword>
<evidence type="ECO:0000256" key="5">
    <source>
        <dbReference type="ARBA" id="ARBA00023134"/>
    </source>
</evidence>
<evidence type="ECO:0000313" key="11">
    <source>
        <dbReference type="EMBL" id="KHN78201.1"/>
    </source>
</evidence>
<dbReference type="PANTHER" id="PTHR10218:SF194">
    <property type="entry name" value="G PROTEIN, ALPHA SUBUNIT"/>
    <property type="match status" value="1"/>
</dbReference>